<keyword evidence="4" id="KW-0488">Methylation</keyword>
<dbReference type="KEGG" id="chiz:HQ393_03145"/>
<dbReference type="InterPro" id="IPR045584">
    <property type="entry name" value="Pilin-like"/>
</dbReference>
<evidence type="ECO:0000256" key="6">
    <source>
        <dbReference type="ARBA" id="ARBA00022692"/>
    </source>
</evidence>
<organism evidence="13 14">
    <name type="scientific">Chitinibacter bivalviorum</name>
    <dbReference type="NCBI Taxonomy" id="2739434"/>
    <lineage>
        <taxon>Bacteria</taxon>
        <taxon>Pseudomonadati</taxon>
        <taxon>Pseudomonadota</taxon>
        <taxon>Betaproteobacteria</taxon>
        <taxon>Neisseriales</taxon>
        <taxon>Chitinibacteraceae</taxon>
        <taxon>Chitinibacter</taxon>
    </lineage>
</organism>
<dbReference type="Pfam" id="PF12019">
    <property type="entry name" value="GspH"/>
    <property type="match status" value="1"/>
</dbReference>
<dbReference type="InterPro" id="IPR012902">
    <property type="entry name" value="N_methyl_site"/>
</dbReference>
<dbReference type="NCBIfam" id="TIGR02532">
    <property type="entry name" value="IV_pilin_GFxxxE"/>
    <property type="match status" value="1"/>
</dbReference>
<evidence type="ECO:0000256" key="7">
    <source>
        <dbReference type="ARBA" id="ARBA00022989"/>
    </source>
</evidence>
<keyword evidence="3" id="KW-1003">Cell membrane</keyword>
<dbReference type="GO" id="GO:0015628">
    <property type="term" value="P:protein secretion by the type II secretion system"/>
    <property type="evidence" value="ECO:0007669"/>
    <property type="project" value="InterPro"/>
</dbReference>
<keyword evidence="5" id="KW-0997">Cell inner membrane</keyword>
<comment type="subcellular location">
    <subcellularLocation>
        <location evidence="1">Cell inner membrane</location>
        <topology evidence="1">Single-pass membrane protein</topology>
    </subcellularLocation>
</comment>
<feature type="transmembrane region" description="Helical" evidence="11">
    <location>
        <begin position="14"/>
        <end position="36"/>
    </location>
</feature>
<evidence type="ECO:0000256" key="2">
    <source>
        <dbReference type="ARBA" id="ARBA00021549"/>
    </source>
</evidence>
<evidence type="ECO:0000256" key="4">
    <source>
        <dbReference type="ARBA" id="ARBA00022481"/>
    </source>
</evidence>
<proteinExistence type="inferred from homology"/>
<dbReference type="SUPFAM" id="SSF54523">
    <property type="entry name" value="Pili subunits"/>
    <property type="match status" value="1"/>
</dbReference>
<dbReference type="EMBL" id="CP058627">
    <property type="protein sequence ID" value="QLG87329.1"/>
    <property type="molecule type" value="Genomic_DNA"/>
</dbReference>
<evidence type="ECO:0000256" key="9">
    <source>
        <dbReference type="ARBA" id="ARBA00025772"/>
    </source>
</evidence>
<evidence type="ECO:0000256" key="10">
    <source>
        <dbReference type="ARBA" id="ARBA00030775"/>
    </source>
</evidence>
<comment type="similarity">
    <text evidence="9">Belongs to the GSP H family.</text>
</comment>
<evidence type="ECO:0000256" key="1">
    <source>
        <dbReference type="ARBA" id="ARBA00004377"/>
    </source>
</evidence>
<dbReference type="Gene3D" id="3.30.700.10">
    <property type="entry name" value="Glycoprotein, Type 4 Pilin"/>
    <property type="match status" value="1"/>
</dbReference>
<accession>A0A7H9BFD4</accession>
<evidence type="ECO:0000313" key="14">
    <source>
        <dbReference type="Proteomes" id="UP000509597"/>
    </source>
</evidence>
<dbReference type="GO" id="GO:0015627">
    <property type="term" value="C:type II protein secretion system complex"/>
    <property type="evidence" value="ECO:0007669"/>
    <property type="project" value="InterPro"/>
</dbReference>
<evidence type="ECO:0000256" key="8">
    <source>
        <dbReference type="ARBA" id="ARBA00023136"/>
    </source>
</evidence>
<keyword evidence="7 11" id="KW-1133">Transmembrane helix</keyword>
<evidence type="ECO:0000256" key="5">
    <source>
        <dbReference type="ARBA" id="ARBA00022519"/>
    </source>
</evidence>
<keyword evidence="8 11" id="KW-0472">Membrane</keyword>
<feature type="domain" description="General secretion pathway GspH" evidence="12">
    <location>
        <begin position="45"/>
        <end position="136"/>
    </location>
</feature>
<dbReference type="RefSeq" id="WP_179357413.1">
    <property type="nucleotide sequence ID" value="NZ_CP058627.1"/>
</dbReference>
<keyword evidence="14" id="KW-1185">Reference proteome</keyword>
<dbReference type="GO" id="GO:0005886">
    <property type="term" value="C:plasma membrane"/>
    <property type="evidence" value="ECO:0007669"/>
    <property type="project" value="UniProtKB-SubCell"/>
</dbReference>
<reference evidence="13 14" key="1">
    <citation type="submission" date="2020-07" db="EMBL/GenBank/DDBJ databases">
        <title>Complete genome sequence of Chitinibacter sp. 2T18.</title>
        <authorList>
            <person name="Bae J.-W."/>
            <person name="Choi J.-W."/>
        </authorList>
    </citation>
    <scope>NUCLEOTIDE SEQUENCE [LARGE SCALE GENOMIC DNA]</scope>
    <source>
        <strain evidence="13 14">2T18</strain>
    </source>
</reference>
<gene>
    <name evidence="13" type="ORF">HQ393_03145</name>
</gene>
<protein>
    <recommendedName>
        <fullName evidence="2">Type II secretion system protein H</fullName>
    </recommendedName>
    <alternativeName>
        <fullName evidence="10">General secretion pathway protein H</fullName>
    </alternativeName>
</protein>
<dbReference type="InterPro" id="IPR022346">
    <property type="entry name" value="T2SS_GspH"/>
</dbReference>
<dbReference type="Pfam" id="PF07963">
    <property type="entry name" value="N_methyl"/>
    <property type="match status" value="1"/>
</dbReference>
<name>A0A7H9BFD4_9NEIS</name>
<sequence length="181" mass="19360">MTKTTISGFTLTELMITIALLSIVLAIAIPNLTLFLNQTRLKGIAENLAQDLVFARSEAIRTNKMVRLHVESTCYGLSNKTTICDCTKTSPSDANFCEIKRVGSPSNVSFTKTSTSFDEIAFDPVRGLPLNKDGVSSLTTTQILDIEQSNVGKIKTSLSVIGSVCLSSSGTSKIAGYPNAC</sequence>
<dbReference type="AlphaFoldDB" id="A0A7H9BFD4"/>
<evidence type="ECO:0000259" key="12">
    <source>
        <dbReference type="Pfam" id="PF12019"/>
    </source>
</evidence>
<dbReference type="Proteomes" id="UP000509597">
    <property type="component" value="Chromosome"/>
</dbReference>
<keyword evidence="6 11" id="KW-0812">Transmembrane</keyword>
<evidence type="ECO:0000256" key="11">
    <source>
        <dbReference type="SAM" id="Phobius"/>
    </source>
</evidence>
<evidence type="ECO:0000256" key="3">
    <source>
        <dbReference type="ARBA" id="ARBA00022475"/>
    </source>
</evidence>
<evidence type="ECO:0000313" key="13">
    <source>
        <dbReference type="EMBL" id="QLG87329.1"/>
    </source>
</evidence>